<dbReference type="EMBL" id="SNXR01000011">
    <property type="protein sequence ID" value="TDP60876.1"/>
    <property type="molecule type" value="Genomic_DNA"/>
</dbReference>
<sequence>MKNLIALIGAFFAAKNTKFGCLGTIIVFIVVYWLIKKVL</sequence>
<evidence type="ECO:0000313" key="2">
    <source>
        <dbReference type="EMBL" id="TDP60876.1"/>
    </source>
</evidence>
<keyword evidence="1" id="KW-1133">Transmembrane helix</keyword>
<feature type="transmembrane region" description="Helical" evidence="1">
    <location>
        <begin position="17"/>
        <end position="35"/>
    </location>
</feature>
<keyword evidence="3" id="KW-1185">Reference proteome</keyword>
<evidence type="ECO:0000256" key="1">
    <source>
        <dbReference type="SAM" id="Phobius"/>
    </source>
</evidence>
<organism evidence="2 3">
    <name type="scientific">Flavobacterium dankookense</name>
    <dbReference type="NCBI Taxonomy" id="706186"/>
    <lineage>
        <taxon>Bacteria</taxon>
        <taxon>Pseudomonadati</taxon>
        <taxon>Bacteroidota</taxon>
        <taxon>Flavobacteriia</taxon>
        <taxon>Flavobacteriales</taxon>
        <taxon>Flavobacteriaceae</taxon>
        <taxon>Flavobacterium</taxon>
    </lineage>
</organism>
<evidence type="ECO:0000313" key="3">
    <source>
        <dbReference type="Proteomes" id="UP000295260"/>
    </source>
</evidence>
<dbReference type="Proteomes" id="UP000295260">
    <property type="component" value="Unassembled WGS sequence"/>
</dbReference>
<reference evidence="2 3" key="1">
    <citation type="submission" date="2019-03" db="EMBL/GenBank/DDBJ databases">
        <title>Genomic Encyclopedia of Archaeal and Bacterial Type Strains, Phase II (KMG-II): from individual species to whole genera.</title>
        <authorList>
            <person name="Goeker M."/>
        </authorList>
    </citation>
    <scope>NUCLEOTIDE SEQUENCE [LARGE SCALE GENOMIC DNA]</scope>
    <source>
        <strain evidence="2 3">DSM 25687</strain>
    </source>
</reference>
<accession>A0A4R6QFS6</accession>
<protein>
    <submittedName>
        <fullName evidence="2">Uncharacterized protein</fullName>
    </submittedName>
</protein>
<name>A0A4R6QFS6_9FLAO</name>
<gene>
    <name evidence="2" type="ORF">BC748_0477</name>
</gene>
<proteinExistence type="predicted"/>
<keyword evidence="1" id="KW-0472">Membrane</keyword>
<keyword evidence="1" id="KW-0812">Transmembrane</keyword>
<dbReference type="AlphaFoldDB" id="A0A4R6QFS6"/>
<comment type="caution">
    <text evidence="2">The sequence shown here is derived from an EMBL/GenBank/DDBJ whole genome shotgun (WGS) entry which is preliminary data.</text>
</comment>